<feature type="domain" description="Transposase IS110-like N-terminal" evidence="1">
    <location>
        <begin position="8"/>
        <end position="153"/>
    </location>
</feature>
<dbReference type="GO" id="GO:0003677">
    <property type="term" value="F:DNA binding"/>
    <property type="evidence" value="ECO:0007669"/>
    <property type="project" value="InterPro"/>
</dbReference>
<dbReference type="GO" id="GO:0006313">
    <property type="term" value="P:DNA transposition"/>
    <property type="evidence" value="ECO:0007669"/>
    <property type="project" value="InterPro"/>
</dbReference>
<dbReference type="GO" id="GO:0004803">
    <property type="term" value="F:transposase activity"/>
    <property type="evidence" value="ECO:0007669"/>
    <property type="project" value="InterPro"/>
</dbReference>
<dbReference type="InterPro" id="IPR002525">
    <property type="entry name" value="Transp_IS110-like_N"/>
</dbReference>
<sequence length="329" mass="35844">MSDTYSFLGIDIAKATFEAVLQVGPRQNSRGFDNDPAGFRALSRWLDKNGAGRVWAVQEATGRYGEALAHYLSQQGHAVSVVNPARIKAYGASKLRRAKTDRLDAALILDFGRTQRPALWTPPTAEQQELCALVRRVADVQHMHQQERNRLTAGSHPPIVQASLQAILAVLEAQIVALQKAIEAHLQAHPALRHTCQLLRSIPGIGLLTAVRLMVELPNIHAFDNPRQLVAHAGLAPSVCQSGTSVYGRGHTSRKGNAVLRAQLYMPALVALRHNPVIQAMQQRLQRAGKPKMVIVVAAMRKLLHLAFGVLKSGRPFDPAFALSPALGT</sequence>
<dbReference type="InterPro" id="IPR047650">
    <property type="entry name" value="Transpos_IS110"/>
</dbReference>
<dbReference type="InterPro" id="IPR003346">
    <property type="entry name" value="Transposase_20"/>
</dbReference>
<proteinExistence type="predicted"/>
<dbReference type="Proteomes" id="UP000215027">
    <property type="component" value="Chromosome II"/>
</dbReference>
<gene>
    <name evidence="3" type="ORF">CFX0092_B0827</name>
</gene>
<dbReference type="Pfam" id="PF01548">
    <property type="entry name" value="DEDD_Tnp_IS110"/>
    <property type="match status" value="1"/>
</dbReference>
<dbReference type="AlphaFoldDB" id="A0A160T7B2"/>
<dbReference type="OrthoDB" id="1523051at2"/>
<organism evidence="3 4">
    <name type="scientific">Candidatus Promineifilum breve</name>
    <dbReference type="NCBI Taxonomy" id="1806508"/>
    <lineage>
        <taxon>Bacteria</taxon>
        <taxon>Bacillati</taxon>
        <taxon>Chloroflexota</taxon>
        <taxon>Ardenticatenia</taxon>
        <taxon>Candidatus Promineifilales</taxon>
        <taxon>Candidatus Promineifilaceae</taxon>
        <taxon>Candidatus Promineifilum</taxon>
    </lineage>
</organism>
<reference evidence="3" key="1">
    <citation type="submission" date="2016-01" db="EMBL/GenBank/DDBJ databases">
        <authorList>
            <person name="Mcilroy J.S."/>
            <person name="Karst M S."/>
            <person name="Albertsen M."/>
        </authorList>
    </citation>
    <scope>NUCLEOTIDE SEQUENCE</scope>
    <source>
        <strain evidence="3">Cfx-K</strain>
    </source>
</reference>
<name>A0A160T7B2_9CHLR</name>
<dbReference type="NCBIfam" id="NF033542">
    <property type="entry name" value="transpos_IS110"/>
    <property type="match status" value="1"/>
</dbReference>
<evidence type="ECO:0000313" key="4">
    <source>
        <dbReference type="Proteomes" id="UP000215027"/>
    </source>
</evidence>
<dbReference type="Pfam" id="PF02371">
    <property type="entry name" value="Transposase_20"/>
    <property type="match status" value="1"/>
</dbReference>
<dbReference type="PANTHER" id="PTHR33055">
    <property type="entry name" value="TRANSPOSASE FOR INSERTION SEQUENCE ELEMENT IS1111A"/>
    <property type="match status" value="1"/>
</dbReference>
<accession>A0A160T7B2</accession>
<evidence type="ECO:0000259" key="2">
    <source>
        <dbReference type="Pfam" id="PF02371"/>
    </source>
</evidence>
<protein>
    <submittedName>
        <fullName evidence="3">Transposase</fullName>
    </submittedName>
</protein>
<dbReference type="EMBL" id="LN890656">
    <property type="protein sequence ID" value="CUS06361.1"/>
    <property type="molecule type" value="Genomic_DNA"/>
</dbReference>
<dbReference type="RefSeq" id="WP_095045640.1">
    <property type="nucleotide sequence ID" value="NZ_LN890656.1"/>
</dbReference>
<dbReference type="PANTHER" id="PTHR33055:SF3">
    <property type="entry name" value="PUTATIVE TRANSPOSASE FOR IS117-RELATED"/>
    <property type="match status" value="1"/>
</dbReference>
<dbReference type="KEGG" id="pbf:CFX0092_B0827"/>
<feature type="domain" description="Transposase IS116/IS110/IS902 C-terminal" evidence="2">
    <location>
        <begin position="196"/>
        <end position="280"/>
    </location>
</feature>
<evidence type="ECO:0000259" key="1">
    <source>
        <dbReference type="Pfam" id="PF01548"/>
    </source>
</evidence>
<keyword evidence="4" id="KW-1185">Reference proteome</keyword>
<evidence type="ECO:0000313" key="3">
    <source>
        <dbReference type="EMBL" id="CUS06361.1"/>
    </source>
</evidence>